<keyword evidence="5" id="KW-0598">Phosphotransferase system</keyword>
<name>A0A4R3T9M2_9FIRM</name>
<comment type="subcellular location">
    <subcellularLocation>
        <location evidence="1">Cytoplasm</location>
    </subcellularLocation>
</comment>
<sequence length="160" mass="17600">MFFRKKREEKESKEIVSPLNGKLFPIETVQDDVFAQQMMGQTIALEPLKGKDTLLSPADGVLEVMYPTGHAYAVKMKNGMGLLIHIGIDTVELNGEGFTVLAKQGEKIKMGQPIVDVDFDTLKVKGFDVSVMLIVTQNPGGEPIAFKQNMTVNAMESLVL</sequence>
<accession>A0A4R3T9M2</accession>
<gene>
    <name evidence="8" type="ORF">EDD61_11712</name>
</gene>
<dbReference type="AlphaFoldDB" id="A0A4R3T9M2"/>
<dbReference type="GO" id="GO:0016301">
    <property type="term" value="F:kinase activity"/>
    <property type="evidence" value="ECO:0007669"/>
    <property type="project" value="UniProtKB-KW"/>
</dbReference>
<dbReference type="Pfam" id="PF00358">
    <property type="entry name" value="PTS_EIIA_1"/>
    <property type="match status" value="1"/>
</dbReference>
<evidence type="ECO:0000256" key="6">
    <source>
        <dbReference type="ARBA" id="ARBA00022777"/>
    </source>
</evidence>
<dbReference type="EMBL" id="SMBP01000017">
    <property type="protein sequence ID" value="TCU57626.1"/>
    <property type="molecule type" value="Genomic_DNA"/>
</dbReference>
<dbReference type="PANTHER" id="PTHR45008">
    <property type="entry name" value="PTS SYSTEM GLUCOSE-SPECIFIC EIIA COMPONENT"/>
    <property type="match status" value="1"/>
</dbReference>
<evidence type="ECO:0000256" key="1">
    <source>
        <dbReference type="ARBA" id="ARBA00004496"/>
    </source>
</evidence>
<dbReference type="FunFam" id="2.70.70.10:FF:000001">
    <property type="entry name" value="PTS system glucose-specific IIA component"/>
    <property type="match status" value="1"/>
</dbReference>
<keyword evidence="4" id="KW-0808">Transferase</keyword>
<evidence type="ECO:0000256" key="3">
    <source>
        <dbReference type="ARBA" id="ARBA00022597"/>
    </source>
</evidence>
<keyword evidence="6" id="KW-0418">Kinase</keyword>
<comment type="caution">
    <text evidence="8">The sequence shown here is derived from an EMBL/GenBank/DDBJ whole genome shotgun (WGS) entry which is preliminary data.</text>
</comment>
<dbReference type="NCBIfam" id="TIGR00830">
    <property type="entry name" value="PTBA"/>
    <property type="match status" value="1"/>
</dbReference>
<dbReference type="Proteomes" id="UP000295773">
    <property type="component" value="Unassembled WGS sequence"/>
</dbReference>
<dbReference type="InterPro" id="IPR001127">
    <property type="entry name" value="PTS_EIIA_1_perm"/>
</dbReference>
<evidence type="ECO:0000256" key="2">
    <source>
        <dbReference type="ARBA" id="ARBA00022448"/>
    </source>
</evidence>
<evidence type="ECO:0000256" key="4">
    <source>
        <dbReference type="ARBA" id="ARBA00022679"/>
    </source>
</evidence>
<evidence type="ECO:0000313" key="8">
    <source>
        <dbReference type="EMBL" id="TCU57626.1"/>
    </source>
</evidence>
<feature type="domain" description="PTS EIIA type-1" evidence="7">
    <location>
        <begin position="31"/>
        <end position="137"/>
    </location>
</feature>
<dbReference type="InterPro" id="IPR011055">
    <property type="entry name" value="Dup_hybrid_motif"/>
</dbReference>
<dbReference type="PROSITE" id="PS51093">
    <property type="entry name" value="PTS_EIIA_TYPE_1"/>
    <property type="match status" value="1"/>
</dbReference>
<dbReference type="RefSeq" id="WP_132225224.1">
    <property type="nucleotide sequence ID" value="NZ_JANKBG010000016.1"/>
</dbReference>
<evidence type="ECO:0000259" key="7">
    <source>
        <dbReference type="PROSITE" id="PS51093"/>
    </source>
</evidence>
<evidence type="ECO:0000313" key="9">
    <source>
        <dbReference type="Proteomes" id="UP000295773"/>
    </source>
</evidence>
<keyword evidence="3" id="KW-0762">Sugar transport</keyword>
<protein>
    <submittedName>
        <fullName evidence="8">PTS system IIA component (Glc family)</fullName>
    </submittedName>
</protein>
<evidence type="ECO:0000256" key="5">
    <source>
        <dbReference type="ARBA" id="ARBA00022683"/>
    </source>
</evidence>
<keyword evidence="2" id="KW-0813">Transport</keyword>
<dbReference type="PANTHER" id="PTHR45008:SF1">
    <property type="entry name" value="PTS SYSTEM GLUCOSE-SPECIFIC EIIA COMPONENT"/>
    <property type="match status" value="1"/>
</dbReference>
<proteinExistence type="predicted"/>
<dbReference type="InterPro" id="IPR050890">
    <property type="entry name" value="PTS_EIIA_component"/>
</dbReference>
<dbReference type="PROSITE" id="PS00371">
    <property type="entry name" value="PTS_EIIA_TYPE_1_HIS"/>
    <property type="match status" value="1"/>
</dbReference>
<reference evidence="8 9" key="1">
    <citation type="submission" date="2019-03" db="EMBL/GenBank/DDBJ databases">
        <title>Genomic Encyclopedia of Type Strains, Phase IV (KMG-IV): sequencing the most valuable type-strain genomes for metagenomic binning, comparative biology and taxonomic classification.</title>
        <authorList>
            <person name="Goeker M."/>
        </authorList>
    </citation>
    <scope>NUCLEOTIDE SEQUENCE [LARGE SCALE GENOMIC DNA]</scope>
    <source>
        <strain evidence="8 9">DSM 29481</strain>
    </source>
</reference>
<dbReference type="SUPFAM" id="SSF51261">
    <property type="entry name" value="Duplicated hybrid motif"/>
    <property type="match status" value="1"/>
</dbReference>
<dbReference type="Gene3D" id="2.70.70.10">
    <property type="entry name" value="Glucose Permease (Domain IIA)"/>
    <property type="match status" value="1"/>
</dbReference>
<organism evidence="8 9">
    <name type="scientific">Longicatena caecimuris</name>
    <dbReference type="NCBI Taxonomy" id="1796635"/>
    <lineage>
        <taxon>Bacteria</taxon>
        <taxon>Bacillati</taxon>
        <taxon>Bacillota</taxon>
        <taxon>Erysipelotrichia</taxon>
        <taxon>Erysipelotrichales</taxon>
        <taxon>Erysipelotrichaceae</taxon>
        <taxon>Longicatena</taxon>
    </lineage>
</organism>
<dbReference type="GO" id="GO:0009401">
    <property type="term" value="P:phosphoenolpyruvate-dependent sugar phosphotransferase system"/>
    <property type="evidence" value="ECO:0007669"/>
    <property type="project" value="UniProtKB-KW"/>
</dbReference>
<dbReference type="GO" id="GO:0005737">
    <property type="term" value="C:cytoplasm"/>
    <property type="evidence" value="ECO:0007669"/>
    <property type="project" value="UniProtKB-SubCell"/>
</dbReference>
<keyword evidence="9" id="KW-1185">Reference proteome</keyword>